<keyword evidence="2" id="KW-1185">Reference proteome</keyword>
<evidence type="ECO:0000313" key="1">
    <source>
        <dbReference type="EMBL" id="RAK20370.1"/>
    </source>
</evidence>
<accession>A0A327YHB0</accession>
<protein>
    <submittedName>
        <fullName evidence="1">Uncharacterized protein</fullName>
    </submittedName>
</protein>
<proteinExistence type="predicted"/>
<name>A0A327YHB0_9BACL</name>
<gene>
    <name evidence="1" type="ORF">B0I26_10421</name>
</gene>
<dbReference type="Proteomes" id="UP000248555">
    <property type="component" value="Unassembled WGS sequence"/>
</dbReference>
<comment type="caution">
    <text evidence="1">The sequence shown here is derived from an EMBL/GenBank/DDBJ whole genome shotgun (WGS) entry which is preliminary data.</text>
</comment>
<organism evidence="1 2">
    <name type="scientific">Paranoxybacillus vitaminiphilus</name>
    <dbReference type="NCBI Taxonomy" id="581036"/>
    <lineage>
        <taxon>Bacteria</taxon>
        <taxon>Bacillati</taxon>
        <taxon>Bacillota</taxon>
        <taxon>Bacilli</taxon>
        <taxon>Bacillales</taxon>
        <taxon>Anoxybacillaceae</taxon>
        <taxon>Paranoxybacillus</taxon>
    </lineage>
</organism>
<reference evidence="1 2" key="1">
    <citation type="submission" date="2018-06" db="EMBL/GenBank/DDBJ databases">
        <title>Genomic Encyclopedia of Type Strains, Phase III (KMG-III): the genomes of soil and plant-associated and newly described type strains.</title>
        <authorList>
            <person name="Whitman W."/>
        </authorList>
    </citation>
    <scope>NUCLEOTIDE SEQUENCE [LARGE SCALE GENOMIC DNA]</scope>
    <source>
        <strain evidence="1 2">CGMCC 1.8979</strain>
    </source>
</reference>
<sequence length="48" mass="5712">MFCISNIFKMLALLLSSQMVNYKYLYGILYFSNSVQDQIERFENAYNS</sequence>
<dbReference type="EMBL" id="QLMH01000004">
    <property type="protein sequence ID" value="RAK20370.1"/>
    <property type="molecule type" value="Genomic_DNA"/>
</dbReference>
<dbReference type="AlphaFoldDB" id="A0A327YHB0"/>
<evidence type="ECO:0000313" key="2">
    <source>
        <dbReference type="Proteomes" id="UP000248555"/>
    </source>
</evidence>